<feature type="region of interest" description="Disordered" evidence="3">
    <location>
        <begin position="1"/>
        <end position="31"/>
    </location>
</feature>
<comment type="caution">
    <text evidence="4">The sequence shown here is derived from an EMBL/GenBank/DDBJ whole genome shotgun (WGS) entry which is preliminary data.</text>
</comment>
<protein>
    <recommendedName>
        <fullName evidence="2">UPF0291 protein A8F95_12100</fullName>
    </recommendedName>
</protein>
<dbReference type="GO" id="GO:0005737">
    <property type="term" value="C:cytoplasm"/>
    <property type="evidence" value="ECO:0007669"/>
    <property type="project" value="UniProtKB-SubCell"/>
</dbReference>
<proteinExistence type="inferred from homology"/>
<evidence type="ECO:0000256" key="1">
    <source>
        <dbReference type="ARBA" id="ARBA00022490"/>
    </source>
</evidence>
<evidence type="ECO:0000256" key="2">
    <source>
        <dbReference type="HAMAP-Rule" id="MF_01103"/>
    </source>
</evidence>
<dbReference type="Gene3D" id="1.10.287.540">
    <property type="entry name" value="Helix hairpin bin"/>
    <property type="match status" value="1"/>
</dbReference>
<organism evidence="4 5">
    <name type="scientific">Pseudobacillus wudalianchiensis</name>
    <dbReference type="NCBI Taxonomy" id="1743143"/>
    <lineage>
        <taxon>Bacteria</taxon>
        <taxon>Bacillati</taxon>
        <taxon>Bacillota</taxon>
        <taxon>Bacilli</taxon>
        <taxon>Bacillales</taxon>
        <taxon>Bacillaceae</taxon>
        <taxon>Pseudobacillus</taxon>
    </lineage>
</organism>
<comment type="similarity">
    <text evidence="2">Belongs to the UPF0291 family.</text>
</comment>
<accession>A0A1B9AJC9</accession>
<dbReference type="SUPFAM" id="SSF158221">
    <property type="entry name" value="YnzC-like"/>
    <property type="match status" value="1"/>
</dbReference>
<reference evidence="5" key="1">
    <citation type="submission" date="2016-05" db="EMBL/GenBank/DDBJ databases">
        <authorList>
            <person name="Liu B."/>
            <person name="Wang J."/>
            <person name="Zhu Y."/>
            <person name="Liu G."/>
            <person name="Chen Q."/>
            <person name="Chen Z."/>
            <person name="Lan J."/>
            <person name="Che J."/>
            <person name="Ge C."/>
            <person name="Shi H."/>
            <person name="Pan Z."/>
            <person name="Liu X."/>
        </authorList>
    </citation>
    <scope>NUCLEOTIDE SEQUENCE [LARGE SCALE GENOMIC DNA]</scope>
    <source>
        <strain evidence="5">FJAT-27215</strain>
    </source>
</reference>
<feature type="compositionally biased region" description="Basic and acidic residues" evidence="3">
    <location>
        <begin position="1"/>
        <end position="29"/>
    </location>
</feature>
<evidence type="ECO:0000313" key="5">
    <source>
        <dbReference type="Proteomes" id="UP000092578"/>
    </source>
</evidence>
<dbReference type="AlphaFoldDB" id="A0A1B9AJC9"/>
<gene>
    <name evidence="4" type="ORF">A8F95_12100</name>
</gene>
<evidence type="ECO:0000256" key="3">
    <source>
        <dbReference type="SAM" id="MobiDB-lite"/>
    </source>
</evidence>
<dbReference type="HAMAP" id="MF_01103">
    <property type="entry name" value="UPF0291"/>
    <property type="match status" value="1"/>
</dbReference>
<dbReference type="EMBL" id="MAYT01000028">
    <property type="protein sequence ID" value="OCA83956.1"/>
    <property type="molecule type" value="Genomic_DNA"/>
</dbReference>
<evidence type="ECO:0000313" key="4">
    <source>
        <dbReference type="EMBL" id="OCA83956.1"/>
    </source>
</evidence>
<keyword evidence="1 2" id="KW-0963">Cytoplasm</keyword>
<dbReference type="PANTHER" id="PTHR37300">
    <property type="entry name" value="UPF0291 PROTEIN CBO2609/CLC_2481"/>
    <property type="match status" value="1"/>
</dbReference>
<comment type="subcellular location">
    <subcellularLocation>
        <location evidence="2">Cytoplasm</location>
    </subcellularLocation>
</comment>
<dbReference type="InterPro" id="IPR009242">
    <property type="entry name" value="DUF896"/>
</dbReference>
<dbReference type="RefSeq" id="WP_065411582.1">
    <property type="nucleotide sequence ID" value="NZ_MAYT01000028.1"/>
</dbReference>
<dbReference type="Proteomes" id="UP000092578">
    <property type="component" value="Unassembled WGS sequence"/>
</dbReference>
<name>A0A1B9AJC9_9BACI</name>
<dbReference type="Pfam" id="PF05979">
    <property type="entry name" value="DUF896"/>
    <property type="match status" value="1"/>
</dbReference>
<keyword evidence="5" id="KW-1185">Reference proteome</keyword>
<sequence length="77" mass="8993">MLSEEKLARINELSKKSKTEGLTPEEKAEQTNLRQEYLTAFRTSMKNTVETVRVFDPEGNEVTPKKIKDIQNRKKMH</sequence>
<dbReference type="PANTHER" id="PTHR37300:SF1">
    <property type="entry name" value="UPF0291 PROTEIN YNZC"/>
    <property type="match status" value="1"/>
</dbReference>